<evidence type="ECO:0000313" key="1">
    <source>
        <dbReference type="EMBL" id="EME27135.1"/>
    </source>
</evidence>
<reference evidence="2" key="1">
    <citation type="journal article" date="2013" name="Science">
        <title>Gene transfer from bacteria and archaea facilitated evolution of an extremophilic eukaryote.</title>
        <authorList>
            <person name="Schonknecht G."/>
            <person name="Chen W.H."/>
            <person name="Ternes C.M."/>
            <person name="Barbier G.G."/>
            <person name="Shrestha R.P."/>
            <person name="Stanke M."/>
            <person name="Brautigam A."/>
            <person name="Baker B.J."/>
            <person name="Banfield J.F."/>
            <person name="Garavito R.M."/>
            <person name="Carr K."/>
            <person name="Wilkerson C."/>
            <person name="Rensing S.A."/>
            <person name="Gagneul D."/>
            <person name="Dickenson N.E."/>
            <person name="Oesterhelt C."/>
            <person name="Lercher M.J."/>
            <person name="Weber A.P."/>
        </authorList>
    </citation>
    <scope>NUCLEOTIDE SEQUENCE [LARGE SCALE GENOMIC DNA]</scope>
    <source>
        <strain evidence="2">074W</strain>
    </source>
</reference>
<dbReference type="KEGG" id="gsl:Gasu_52380"/>
<dbReference type="Gramene" id="EME27135">
    <property type="protein sequence ID" value="EME27135"/>
    <property type="gene ID" value="Gasu_52380"/>
</dbReference>
<gene>
    <name evidence="1" type="ORF">Gasu_52380</name>
</gene>
<dbReference type="EMBL" id="KB454536">
    <property type="protein sequence ID" value="EME27135.1"/>
    <property type="molecule type" value="Genomic_DNA"/>
</dbReference>
<protein>
    <submittedName>
        <fullName evidence="1">Uncharacterized protein</fullName>
    </submittedName>
</protein>
<dbReference type="Proteomes" id="UP000030680">
    <property type="component" value="Unassembled WGS sequence"/>
</dbReference>
<accession>M2WTA3</accession>
<evidence type="ECO:0000313" key="2">
    <source>
        <dbReference type="Proteomes" id="UP000030680"/>
    </source>
</evidence>
<name>M2WTA3_GALSU</name>
<dbReference type="GeneID" id="17086066"/>
<dbReference type="RefSeq" id="XP_005703655.1">
    <property type="nucleotide sequence ID" value="XM_005703598.1"/>
</dbReference>
<sequence>MERAVALEHLLSMDTISSGDSSWNCCRFDFHYQISLCIRRNEKIDYIMTVSLPWNPHVGNSRANELDILYMASSFATCFIFSYPFLH</sequence>
<proteinExistence type="predicted"/>
<organism evidence="1 2">
    <name type="scientific">Galdieria sulphuraria</name>
    <name type="common">Red alga</name>
    <dbReference type="NCBI Taxonomy" id="130081"/>
    <lineage>
        <taxon>Eukaryota</taxon>
        <taxon>Rhodophyta</taxon>
        <taxon>Bangiophyceae</taxon>
        <taxon>Galdieriales</taxon>
        <taxon>Galdieriaceae</taxon>
        <taxon>Galdieria</taxon>
    </lineage>
</organism>
<keyword evidence="2" id="KW-1185">Reference proteome</keyword>
<dbReference type="AlphaFoldDB" id="M2WTA3"/>